<dbReference type="PROSITE" id="PS00022">
    <property type="entry name" value="EGF_1"/>
    <property type="match status" value="1"/>
</dbReference>
<evidence type="ECO:0000256" key="5">
    <source>
        <dbReference type="ARBA" id="ARBA00022833"/>
    </source>
</evidence>
<evidence type="ECO:0000256" key="4">
    <source>
        <dbReference type="ARBA" id="ARBA00022801"/>
    </source>
</evidence>
<comment type="caution">
    <text evidence="12">The sequence shown here is derived from an EMBL/GenBank/DDBJ whole genome shotgun (WGS) entry which is preliminary data.</text>
</comment>
<keyword evidence="6 8" id="KW-0482">Metalloprotease</keyword>
<evidence type="ECO:0000313" key="13">
    <source>
        <dbReference type="Proteomes" id="UP000054937"/>
    </source>
</evidence>
<feature type="binding site" evidence="8">
    <location>
        <position position="253"/>
    </location>
    <ligand>
        <name>Zn(2+)</name>
        <dbReference type="ChEBI" id="CHEBI:29105"/>
        <note>catalytic</note>
    </ligand>
</feature>
<proteinExistence type="inferred from homology"/>
<dbReference type="SMART" id="SM00261">
    <property type="entry name" value="FU"/>
    <property type="match status" value="2"/>
</dbReference>
<keyword evidence="4" id="KW-0378">Hydrolase</keyword>
<dbReference type="GO" id="GO:0046872">
    <property type="term" value="F:metal ion binding"/>
    <property type="evidence" value="ECO:0007669"/>
    <property type="project" value="UniProtKB-KW"/>
</dbReference>
<feature type="signal peptide" evidence="10">
    <location>
        <begin position="1"/>
        <end position="26"/>
    </location>
</feature>
<dbReference type="InterPro" id="IPR009030">
    <property type="entry name" value="Growth_fac_rcpt_cys_sf"/>
</dbReference>
<comment type="caution">
    <text evidence="9">Lacks conserved residue(s) required for the propagation of feature annotation.</text>
</comment>
<sequence>MLQKKFFAPLLIILIIYLSISQTTQSDLPNGGCYHSKKQEHLKSQNLSKENINKRILSQGDKIAKKNKLNQKFNDKGKPVIDRPNKINKSRKLATKNWDELELIESPAPIRITPDYSMADQTSVYFDQIKNGIDIAIEYFQQVLYVYPELYNIKVEDNVEINDGYEGFCSYIEDLDNIPYSHVTTGIDTDLIIYVKSVTEPSEDYVAYASSCQWHHDRPTVGYIVFNESYMPDSNDDKGFDGHVETVIHELFHVLGFSGPMISYFRTVDGKRIHPDYNSYLLTQEIRGLDTNLLASPYVKKYNREYFDCSSSKGAQLENQGEEGSIGSHWERLIFNNEMMNPSVIQSDAVTSIMTLAFLKDTNWYADVNFDLAEGMQWGKNQGCDFLTSCSSSYEEISYDSSACSFYRFSMGRAAIEYFGDDCPIIYGYDEYQCTDTSNTTPDQSDTYDVFSLNSKCFESSFRESGSTVSLNQRCYQYECNSSNNVEITITKNSVDYTVTCSSNGQTVNAPSGSGLTGTLKCPSDLSLFCDFPTPCEDYCSGKGYCSQKDGNNQCYCIDGYAGDKCQHSCSSGQYYENGSCVNSCSTDFYLDNVSNTCEPCSSSCSSGYCNENGCLDCPQGKYKNGSDCVSSCPTGKYPDASSGTCKECNSKCTNGCIRNSSNCLVVPFLYTDSDQLEKELNKNPTGIISDLDKKKKEDDDDSSQNLSFQIFILALFIFLILI</sequence>
<evidence type="ECO:0000256" key="2">
    <source>
        <dbReference type="ARBA" id="ARBA00022670"/>
    </source>
</evidence>
<reference evidence="12 13" key="1">
    <citation type="journal article" date="2015" name="Sci. Rep.">
        <title>Genome of the facultative scuticociliatosis pathogen Pseudocohnilembus persalinus provides insight into its virulence through horizontal gene transfer.</title>
        <authorList>
            <person name="Xiong J."/>
            <person name="Wang G."/>
            <person name="Cheng J."/>
            <person name="Tian M."/>
            <person name="Pan X."/>
            <person name="Warren A."/>
            <person name="Jiang C."/>
            <person name="Yuan D."/>
            <person name="Miao W."/>
        </authorList>
    </citation>
    <scope>NUCLEOTIDE SEQUENCE [LARGE SCALE GENOMIC DNA]</scope>
    <source>
        <strain evidence="12">36N120E</strain>
    </source>
</reference>
<evidence type="ECO:0000256" key="10">
    <source>
        <dbReference type="SAM" id="SignalP"/>
    </source>
</evidence>
<gene>
    <name evidence="12" type="ORF">PPERSA_07021</name>
</gene>
<dbReference type="PANTHER" id="PTHR10942:SF0">
    <property type="entry name" value="LEISHMANOLYSIN-LIKE PEPTIDASE"/>
    <property type="match status" value="1"/>
</dbReference>
<evidence type="ECO:0000259" key="11">
    <source>
        <dbReference type="PROSITE" id="PS50026"/>
    </source>
</evidence>
<name>A0A0V0QLG8_PSEPJ</name>
<dbReference type="InterPro" id="IPR006212">
    <property type="entry name" value="Furin_repeat"/>
</dbReference>
<keyword evidence="5 8" id="KW-0862">Zinc</keyword>
<comment type="cofactor">
    <cofactor evidence="8">
        <name>Zn(2+)</name>
        <dbReference type="ChEBI" id="CHEBI:29105"/>
    </cofactor>
    <text evidence="8">Binds 1 zinc ion per subunit.</text>
</comment>
<dbReference type="FunFam" id="3.90.132.10:FF:000001">
    <property type="entry name" value="leishmanolysin-like peptidase isoform X2"/>
    <property type="match status" value="1"/>
</dbReference>
<dbReference type="InterPro" id="IPR001577">
    <property type="entry name" value="Peptidase_M8"/>
</dbReference>
<organism evidence="12 13">
    <name type="scientific">Pseudocohnilembus persalinus</name>
    <name type="common">Ciliate</name>
    <dbReference type="NCBI Taxonomy" id="266149"/>
    <lineage>
        <taxon>Eukaryota</taxon>
        <taxon>Sar</taxon>
        <taxon>Alveolata</taxon>
        <taxon>Ciliophora</taxon>
        <taxon>Intramacronucleata</taxon>
        <taxon>Oligohymenophorea</taxon>
        <taxon>Scuticociliatia</taxon>
        <taxon>Philasterida</taxon>
        <taxon>Pseudocohnilembidae</taxon>
        <taxon>Pseudocohnilembus</taxon>
    </lineage>
</organism>
<keyword evidence="9" id="KW-0245">EGF-like domain</keyword>
<evidence type="ECO:0000256" key="1">
    <source>
        <dbReference type="ARBA" id="ARBA00005860"/>
    </source>
</evidence>
<dbReference type="Gene3D" id="2.10.220.10">
    <property type="entry name" value="Hormone Receptor, Insulin-like Growth Factor Receptor 1, Chain A, domain 2"/>
    <property type="match status" value="1"/>
</dbReference>
<feature type="binding site" evidence="8">
    <location>
        <position position="329"/>
    </location>
    <ligand>
        <name>Zn(2+)</name>
        <dbReference type="ChEBI" id="CHEBI:29105"/>
        <note>catalytic</note>
    </ligand>
</feature>
<dbReference type="GO" id="GO:0006508">
    <property type="term" value="P:proteolysis"/>
    <property type="evidence" value="ECO:0007669"/>
    <property type="project" value="UniProtKB-KW"/>
</dbReference>
<dbReference type="OrthoDB" id="527990at2759"/>
<keyword evidence="10" id="KW-0732">Signal</keyword>
<dbReference type="GO" id="GO:0016020">
    <property type="term" value="C:membrane"/>
    <property type="evidence" value="ECO:0007669"/>
    <property type="project" value="InterPro"/>
</dbReference>
<dbReference type="EMBL" id="LDAU01000142">
    <property type="protein sequence ID" value="KRX03193.1"/>
    <property type="molecule type" value="Genomic_DNA"/>
</dbReference>
<dbReference type="AlphaFoldDB" id="A0A0V0QLG8"/>
<feature type="domain" description="EGF-like" evidence="11">
    <location>
        <begin position="532"/>
        <end position="567"/>
    </location>
</feature>
<keyword evidence="13" id="KW-1185">Reference proteome</keyword>
<dbReference type="SUPFAM" id="SSF57184">
    <property type="entry name" value="Growth factor receptor domain"/>
    <property type="match status" value="1"/>
</dbReference>
<accession>A0A0V0QLG8</accession>
<dbReference type="Pfam" id="PF01457">
    <property type="entry name" value="Peptidase_M8"/>
    <property type="match status" value="2"/>
</dbReference>
<dbReference type="CDD" id="cd00064">
    <property type="entry name" value="FU"/>
    <property type="match status" value="1"/>
</dbReference>
<dbReference type="GO" id="GO:0004222">
    <property type="term" value="F:metalloendopeptidase activity"/>
    <property type="evidence" value="ECO:0007669"/>
    <property type="project" value="InterPro"/>
</dbReference>
<feature type="disulfide bond" evidence="9">
    <location>
        <begin position="536"/>
        <end position="546"/>
    </location>
</feature>
<dbReference type="GO" id="GO:0005737">
    <property type="term" value="C:cytoplasm"/>
    <property type="evidence" value="ECO:0007669"/>
    <property type="project" value="TreeGrafter"/>
</dbReference>
<feature type="binding site" evidence="8">
    <location>
        <position position="249"/>
    </location>
    <ligand>
        <name>Zn(2+)</name>
        <dbReference type="ChEBI" id="CHEBI:29105"/>
        <note>catalytic</note>
    </ligand>
</feature>
<dbReference type="Gene3D" id="3.90.132.10">
    <property type="entry name" value="Leishmanolysin , domain 2"/>
    <property type="match status" value="1"/>
</dbReference>
<keyword evidence="2" id="KW-0645">Protease</keyword>
<evidence type="ECO:0000256" key="7">
    <source>
        <dbReference type="PIRSR" id="PIRSR601577-1"/>
    </source>
</evidence>
<feature type="chain" id="PRO_5006867483" evidence="10">
    <location>
        <begin position="27"/>
        <end position="723"/>
    </location>
</feature>
<dbReference type="InParanoid" id="A0A0V0QLG8"/>
<feature type="active site" evidence="7">
    <location>
        <position position="250"/>
    </location>
</feature>
<keyword evidence="3 8" id="KW-0479">Metal-binding</keyword>
<comment type="similarity">
    <text evidence="1">Belongs to the peptidase M8 family.</text>
</comment>
<dbReference type="Proteomes" id="UP000054937">
    <property type="component" value="Unassembled WGS sequence"/>
</dbReference>
<dbReference type="PANTHER" id="PTHR10942">
    <property type="entry name" value="LEISHMANOLYSIN-LIKE PEPTIDASE"/>
    <property type="match status" value="1"/>
</dbReference>
<dbReference type="GO" id="GO:0007155">
    <property type="term" value="P:cell adhesion"/>
    <property type="evidence" value="ECO:0007669"/>
    <property type="project" value="InterPro"/>
</dbReference>
<protein>
    <submittedName>
        <fullName evidence="12">Insulin-like growth factor binding protein, N-terminal</fullName>
    </submittedName>
</protein>
<dbReference type="SUPFAM" id="SSF55486">
    <property type="entry name" value="Metalloproteases ('zincins'), catalytic domain"/>
    <property type="match status" value="1"/>
</dbReference>
<dbReference type="Gene3D" id="3.10.170.20">
    <property type="match status" value="1"/>
</dbReference>
<evidence type="ECO:0000256" key="8">
    <source>
        <dbReference type="PIRSR" id="PIRSR601577-2"/>
    </source>
</evidence>
<evidence type="ECO:0000256" key="6">
    <source>
        <dbReference type="ARBA" id="ARBA00023049"/>
    </source>
</evidence>
<dbReference type="InterPro" id="IPR000742">
    <property type="entry name" value="EGF"/>
</dbReference>
<dbReference type="OMA" id="ACCANSM"/>
<keyword evidence="9" id="KW-1015">Disulfide bond</keyword>
<dbReference type="PROSITE" id="PS50026">
    <property type="entry name" value="EGF_3"/>
    <property type="match status" value="1"/>
</dbReference>
<feature type="disulfide bond" evidence="9">
    <location>
        <begin position="557"/>
        <end position="566"/>
    </location>
</feature>
<evidence type="ECO:0000313" key="12">
    <source>
        <dbReference type="EMBL" id="KRX03193.1"/>
    </source>
</evidence>
<evidence type="ECO:0000256" key="3">
    <source>
        <dbReference type="ARBA" id="ARBA00022723"/>
    </source>
</evidence>
<evidence type="ECO:0000256" key="9">
    <source>
        <dbReference type="PROSITE-ProRule" id="PRU00076"/>
    </source>
</evidence>